<dbReference type="InterPro" id="IPR058030">
    <property type="entry name" value="TRIM8/14/16/25/29/45/65_CC"/>
</dbReference>
<feature type="compositionally biased region" description="Polar residues" evidence="17">
    <location>
        <begin position="543"/>
        <end position="563"/>
    </location>
</feature>
<dbReference type="InParanoid" id="A0A2Y9FFQ2"/>
<feature type="compositionally biased region" description="Polar residues" evidence="17">
    <location>
        <begin position="483"/>
        <end position="492"/>
    </location>
</feature>
<dbReference type="RefSeq" id="XP_007121759.1">
    <property type="nucleotide sequence ID" value="XM_007121697.4"/>
</dbReference>
<dbReference type="CDD" id="cd19769">
    <property type="entry name" value="Bbox2_TRIM16-like"/>
    <property type="match status" value="1"/>
</dbReference>
<feature type="region of interest" description="Disordered" evidence="17">
    <location>
        <begin position="136"/>
        <end position="163"/>
    </location>
</feature>
<dbReference type="Gene3D" id="4.10.830.40">
    <property type="match status" value="1"/>
</dbReference>
<comment type="subcellular location">
    <subcellularLocation>
        <location evidence="2">Cytoplasm</location>
    </subcellularLocation>
    <subcellularLocation>
        <location evidence="1">Lysosome</location>
    </subcellularLocation>
</comment>
<dbReference type="PANTHER" id="PTHR25465">
    <property type="entry name" value="B-BOX DOMAIN CONTAINING"/>
    <property type="match status" value="1"/>
</dbReference>
<name>A0A2Y9FFQ2_PHYMC</name>
<keyword evidence="7 15" id="KW-0863">Zinc-finger</keyword>
<evidence type="ECO:0000256" key="15">
    <source>
        <dbReference type="PROSITE-ProRule" id="PRU00024"/>
    </source>
</evidence>
<evidence type="ECO:0000256" key="6">
    <source>
        <dbReference type="ARBA" id="ARBA00022723"/>
    </source>
</evidence>
<comment type="subunit">
    <text evidence="13">Interacts with VIM and HINT1. Interacts with IKBKG/NEMO. Interacts with STING1.</text>
</comment>
<dbReference type="GO" id="GO:0002039">
    <property type="term" value="F:p53 binding"/>
    <property type="evidence" value="ECO:0007669"/>
    <property type="project" value="Ensembl"/>
</dbReference>
<dbReference type="PANTHER" id="PTHR25465:SF7">
    <property type="entry name" value="TRIPARTITE MOTIF-CONTAINING PROTEIN 29"/>
    <property type="match status" value="1"/>
</dbReference>
<evidence type="ECO:0000256" key="9">
    <source>
        <dbReference type="ARBA" id="ARBA00022859"/>
    </source>
</evidence>
<evidence type="ECO:0000256" key="8">
    <source>
        <dbReference type="ARBA" id="ARBA00022833"/>
    </source>
</evidence>
<keyword evidence="9" id="KW-0391">Immunity</keyword>
<keyword evidence="8" id="KW-0862">Zinc</keyword>
<evidence type="ECO:0000256" key="4">
    <source>
        <dbReference type="ARBA" id="ARBA00022553"/>
    </source>
</evidence>
<evidence type="ECO:0000256" key="10">
    <source>
        <dbReference type="ARBA" id="ARBA00023054"/>
    </source>
</evidence>
<dbReference type="Pfam" id="PF25600">
    <property type="entry name" value="TRIM_CC"/>
    <property type="match status" value="1"/>
</dbReference>
<keyword evidence="5" id="KW-0399">Innate immunity</keyword>
<keyword evidence="11" id="KW-0458">Lysosome</keyword>
<evidence type="ECO:0000256" key="13">
    <source>
        <dbReference type="ARBA" id="ARBA00063229"/>
    </source>
</evidence>
<evidence type="ECO:0000313" key="20">
    <source>
        <dbReference type="RefSeq" id="XP_007121759.1"/>
    </source>
</evidence>
<evidence type="ECO:0000256" key="11">
    <source>
        <dbReference type="ARBA" id="ARBA00023228"/>
    </source>
</evidence>
<evidence type="ECO:0000256" key="1">
    <source>
        <dbReference type="ARBA" id="ARBA00004371"/>
    </source>
</evidence>
<dbReference type="OrthoDB" id="9442597at2759"/>
<protein>
    <recommendedName>
        <fullName evidence="14">Tripartite motif-containing protein 29</fullName>
    </recommendedName>
</protein>
<dbReference type="FunFam" id="3.30.160.60:FF:000903">
    <property type="entry name" value="Tripartite motif-containing protein 29"/>
    <property type="match status" value="1"/>
</dbReference>
<feature type="region of interest" description="Disordered" evidence="17">
    <location>
        <begin position="538"/>
        <end position="583"/>
    </location>
</feature>
<keyword evidence="4" id="KW-0597">Phosphoprotein</keyword>
<keyword evidence="6" id="KW-0479">Metal-binding</keyword>
<dbReference type="GeneID" id="102994951"/>
<dbReference type="Pfam" id="PF00643">
    <property type="entry name" value="zf-B_box"/>
    <property type="match status" value="1"/>
</dbReference>
<evidence type="ECO:0000256" key="2">
    <source>
        <dbReference type="ARBA" id="ARBA00004496"/>
    </source>
</evidence>
<evidence type="ECO:0000256" key="14">
    <source>
        <dbReference type="ARBA" id="ARBA00071683"/>
    </source>
</evidence>
<dbReference type="InterPro" id="IPR000315">
    <property type="entry name" value="Znf_B-box"/>
</dbReference>
<dbReference type="STRING" id="9755.ENSPCTP00005029953"/>
<dbReference type="Proteomes" id="UP000248484">
    <property type="component" value="Chromosome 16"/>
</dbReference>
<dbReference type="GO" id="GO:0005764">
    <property type="term" value="C:lysosome"/>
    <property type="evidence" value="ECO:0007669"/>
    <property type="project" value="UniProtKB-SubCell"/>
</dbReference>
<dbReference type="FunFam" id="4.10.830.40:FF:000003">
    <property type="entry name" value="Tripartite motif containing 29"/>
    <property type="match status" value="1"/>
</dbReference>
<evidence type="ECO:0000256" key="3">
    <source>
        <dbReference type="ARBA" id="ARBA00022490"/>
    </source>
</evidence>
<feature type="region of interest" description="Disordered" evidence="17">
    <location>
        <begin position="1"/>
        <end position="72"/>
    </location>
</feature>
<dbReference type="CTD" id="23650"/>
<evidence type="ECO:0000256" key="17">
    <source>
        <dbReference type="SAM" id="MobiDB-lite"/>
    </source>
</evidence>
<feature type="domain" description="B box-type" evidence="18">
    <location>
        <begin position="220"/>
        <end position="260"/>
    </location>
</feature>
<proteinExistence type="predicted"/>
<evidence type="ECO:0000256" key="5">
    <source>
        <dbReference type="ARBA" id="ARBA00022588"/>
    </source>
</evidence>
<dbReference type="SUPFAM" id="SSF57845">
    <property type="entry name" value="B-box zinc-binding domain"/>
    <property type="match status" value="1"/>
</dbReference>
<evidence type="ECO:0000256" key="7">
    <source>
        <dbReference type="ARBA" id="ARBA00022771"/>
    </source>
</evidence>
<dbReference type="GO" id="GO:1900181">
    <property type="term" value="P:negative regulation of protein localization to nucleus"/>
    <property type="evidence" value="ECO:0007669"/>
    <property type="project" value="Ensembl"/>
</dbReference>
<dbReference type="PROSITE" id="PS50119">
    <property type="entry name" value="ZF_BBOX"/>
    <property type="match status" value="1"/>
</dbReference>
<dbReference type="GO" id="GO:0045087">
    <property type="term" value="P:innate immune response"/>
    <property type="evidence" value="ECO:0007669"/>
    <property type="project" value="UniProtKB-KW"/>
</dbReference>
<keyword evidence="19" id="KW-1185">Reference proteome</keyword>
<comment type="function">
    <text evidence="12">Plays a crucial role in the regulation of macrophage activation in response to viral or bacterial infections within the respiratory tract. Mechanistically, TRIM29 interacts with IKBKG/NEMO in the lysosome where it induces its 'Lys-48' ubiquitination and subsequent degradation. In turn, the expression of type I interferons and the production of pro-inflammatory cytokines are inhibited. Additionally, induces the 'Lys-48' ubiquitination of STING1 in a similar way, leading to its degradation.</text>
</comment>
<dbReference type="AlphaFoldDB" id="A0A2Y9FFQ2"/>
<dbReference type="GO" id="GO:0042802">
    <property type="term" value="F:identical protein binding"/>
    <property type="evidence" value="ECO:0007669"/>
    <property type="project" value="Ensembl"/>
</dbReference>
<feature type="compositionally biased region" description="Basic and acidic residues" evidence="17">
    <location>
        <begin position="33"/>
        <end position="52"/>
    </location>
</feature>
<dbReference type="GO" id="GO:0008270">
    <property type="term" value="F:zinc ion binding"/>
    <property type="evidence" value="ECO:0007669"/>
    <property type="project" value="UniProtKB-KW"/>
</dbReference>
<dbReference type="KEGG" id="pcad:102994951"/>
<dbReference type="SMART" id="SM00336">
    <property type="entry name" value="BBOX"/>
    <property type="match status" value="1"/>
</dbReference>
<feature type="compositionally biased region" description="Polar residues" evidence="17">
    <location>
        <begin position="148"/>
        <end position="163"/>
    </location>
</feature>
<evidence type="ECO:0000259" key="18">
    <source>
        <dbReference type="PROSITE" id="PS50119"/>
    </source>
</evidence>
<dbReference type="InterPro" id="IPR051051">
    <property type="entry name" value="E3_ubiq-ligase_TRIM/RNF"/>
</dbReference>
<dbReference type="GO" id="GO:0000122">
    <property type="term" value="P:negative regulation of transcription by RNA polymerase II"/>
    <property type="evidence" value="ECO:0007669"/>
    <property type="project" value="Ensembl"/>
</dbReference>
<evidence type="ECO:0000256" key="12">
    <source>
        <dbReference type="ARBA" id="ARBA00056595"/>
    </source>
</evidence>
<organism evidence="19 20">
    <name type="scientific">Physeter macrocephalus</name>
    <name type="common">Sperm whale</name>
    <name type="synonym">Physeter catodon</name>
    <dbReference type="NCBI Taxonomy" id="9755"/>
    <lineage>
        <taxon>Eukaryota</taxon>
        <taxon>Metazoa</taxon>
        <taxon>Chordata</taxon>
        <taxon>Craniata</taxon>
        <taxon>Vertebrata</taxon>
        <taxon>Euteleostomi</taxon>
        <taxon>Mammalia</taxon>
        <taxon>Eutheria</taxon>
        <taxon>Laurasiatheria</taxon>
        <taxon>Artiodactyla</taxon>
        <taxon>Whippomorpha</taxon>
        <taxon>Cetacea</taxon>
        <taxon>Odontoceti</taxon>
        <taxon>Physeteridae</taxon>
        <taxon>Physeter</taxon>
    </lineage>
</organism>
<feature type="region of interest" description="Disordered" evidence="17">
    <location>
        <begin position="479"/>
        <end position="503"/>
    </location>
</feature>
<accession>A0A2Y9FFQ2</accession>
<keyword evidence="3" id="KW-0963">Cytoplasm</keyword>
<dbReference type="CDD" id="cd19840">
    <property type="entry name" value="Bbox1_TRIM29"/>
    <property type="match status" value="1"/>
</dbReference>
<evidence type="ECO:0000256" key="16">
    <source>
        <dbReference type="SAM" id="Coils"/>
    </source>
</evidence>
<feature type="coiled-coil region" evidence="16">
    <location>
        <begin position="266"/>
        <end position="341"/>
    </location>
</feature>
<keyword evidence="10 16" id="KW-0175">Coiled coil</keyword>
<reference evidence="20" key="1">
    <citation type="submission" date="2025-08" db="UniProtKB">
        <authorList>
            <consortium name="RefSeq"/>
        </authorList>
    </citation>
    <scope>IDENTIFICATION</scope>
    <source>
        <tissue evidence="20">Muscle</tissue>
    </source>
</reference>
<sequence length="583" mass="64686">MEAADASRSSGASLEARGAHSSLGPKGSLENGAKAEGKEANSTDGHGREGAEGKSLGGSLKPGEGRGSLFLGNKGRRPIIQFVESVDDKGSNYFSMDSGEGKMSPYARLQMGATKKPPVTFAEKGEPRRSIFSELRKPTVSITEPGDLQQNSSPRAASSNLLRSKSGSEEVLCDSCIGNKQKAVKSCLVCQASFCELHLKPHLEGAAFRDHQLLEPIRDFEARKCPLHGKTMELFCQTDQTCICYLCMFQEHKGHSTVTVEEAKAEKETELSLQKEQLQLKILEIEDEAEKWRKEKDCIKSFTANEKATLEQNFRDLMQDLEKQKEEVRAALEQREQDAADQVEVIVDALDERAKVLQDDKQIREQIHSISDSVLFLQEFGALMSSYSLPPPLPTYHVLLEGEGLGQSLGNFKDDLLNVCMRHVEKMCKADLSRNFIERNHMENGGDQRYMNSYSNSYTGEWSAPDTVKKYSMYLTSKGGARTSHQPMSPSRSSKEKPFNNLYGTKGNYTSRVWEYSSTQSSDDLPAVQSSSSFSLKGYPSLLRSQSPKAQPQTWKSSKQNYLSPCRPFYVNKGDGIGSNEAP</sequence>
<evidence type="ECO:0000313" key="19">
    <source>
        <dbReference type="Proteomes" id="UP000248484"/>
    </source>
</evidence>
<gene>
    <name evidence="20" type="primary">TRIM29</name>
</gene>
<dbReference type="Gene3D" id="3.30.160.60">
    <property type="entry name" value="Classic Zinc Finger"/>
    <property type="match status" value="1"/>
</dbReference>